<evidence type="ECO:0000256" key="2">
    <source>
        <dbReference type="PIRSR" id="PIRSR613078-1"/>
    </source>
</evidence>
<dbReference type="GO" id="GO:0005829">
    <property type="term" value="C:cytosol"/>
    <property type="evidence" value="ECO:0007669"/>
    <property type="project" value="TreeGrafter"/>
</dbReference>
<dbReference type="CDD" id="cd07067">
    <property type="entry name" value="HP_PGM_like"/>
    <property type="match status" value="1"/>
</dbReference>
<keyword evidence="5" id="KW-1185">Reference proteome</keyword>
<feature type="active site" description="Proton donor/acceptor" evidence="2">
    <location>
        <position position="88"/>
    </location>
</feature>
<organism evidence="4 5">
    <name type="scientific">Carnobacterium divergens DSM 20623</name>
    <dbReference type="NCBI Taxonomy" id="1449336"/>
    <lineage>
        <taxon>Bacteria</taxon>
        <taxon>Bacillati</taxon>
        <taxon>Bacillota</taxon>
        <taxon>Bacilli</taxon>
        <taxon>Lactobacillales</taxon>
        <taxon>Carnobacteriaceae</taxon>
        <taxon>Carnobacterium</taxon>
    </lineage>
</organism>
<dbReference type="AlphaFoldDB" id="A0A0R2HVD3"/>
<dbReference type="eggNOG" id="COG0406">
    <property type="taxonomic scope" value="Bacteria"/>
</dbReference>
<dbReference type="PATRIC" id="fig|1449336.4.peg.2170"/>
<sequence length="211" mass="23625">MKKMTKLYFVRHGKTEWNLSRKLQGGQADSPLLEDSLIEAQLLGEQLKEVAFGQVFVSTQLRAVKTCEMLLSEFVEAPGVTYVDGLKEFGLGTLEGQTIEEAIDAFPEQMHHLRNNAHEYNPIEFQGETYQALIDRSLAVVHEAMENYPEQNLLFISHGVTLVAVIQTLLGKPLSDIREAGGLDNTSLSVIEVTPLEMKLILWNDKSHLTS</sequence>
<gene>
    <name evidence="4" type="ORF">IV74_GL002133</name>
</gene>
<dbReference type="SUPFAM" id="SSF53254">
    <property type="entry name" value="Phosphoglycerate mutase-like"/>
    <property type="match status" value="1"/>
</dbReference>
<name>A0A0R2HVD3_CARDV</name>
<comment type="caution">
    <text evidence="4">The sequence shown here is derived from an EMBL/GenBank/DDBJ whole genome shotgun (WGS) entry which is preliminary data.</text>
</comment>
<dbReference type="Pfam" id="PF00300">
    <property type="entry name" value="His_Phos_1"/>
    <property type="match status" value="1"/>
</dbReference>
<dbReference type="PANTHER" id="PTHR46517:SF1">
    <property type="entry name" value="FRUCTOSE-2,6-BISPHOSPHATASE TIGAR"/>
    <property type="match status" value="1"/>
</dbReference>
<proteinExistence type="predicted"/>
<dbReference type="GO" id="GO:0043456">
    <property type="term" value="P:regulation of pentose-phosphate shunt"/>
    <property type="evidence" value="ECO:0007669"/>
    <property type="project" value="TreeGrafter"/>
</dbReference>
<evidence type="ECO:0000313" key="4">
    <source>
        <dbReference type="EMBL" id="KRN54549.1"/>
    </source>
</evidence>
<dbReference type="SMART" id="SM00855">
    <property type="entry name" value="PGAM"/>
    <property type="match status" value="1"/>
</dbReference>
<dbReference type="PANTHER" id="PTHR46517">
    <property type="entry name" value="FRUCTOSE-2,6-BISPHOSPHATASE TIGAR"/>
    <property type="match status" value="1"/>
</dbReference>
<dbReference type="GO" id="GO:0045820">
    <property type="term" value="P:negative regulation of glycolytic process"/>
    <property type="evidence" value="ECO:0007669"/>
    <property type="project" value="TreeGrafter"/>
</dbReference>
<dbReference type="InterPro" id="IPR029033">
    <property type="entry name" value="His_PPase_superfam"/>
</dbReference>
<dbReference type="PIRSF" id="PIRSF000709">
    <property type="entry name" value="6PFK_2-Ptase"/>
    <property type="match status" value="1"/>
</dbReference>
<dbReference type="InterPro" id="IPR051695">
    <property type="entry name" value="Phosphoglycerate_Mutase"/>
</dbReference>
<dbReference type="Gene3D" id="3.40.50.1240">
    <property type="entry name" value="Phosphoglycerate mutase-like"/>
    <property type="match status" value="1"/>
</dbReference>
<feature type="binding site" evidence="3">
    <location>
        <begin position="11"/>
        <end position="18"/>
    </location>
    <ligand>
        <name>substrate</name>
    </ligand>
</feature>
<evidence type="ECO:0000256" key="1">
    <source>
        <dbReference type="ARBA" id="ARBA00022801"/>
    </source>
</evidence>
<dbReference type="InterPro" id="IPR013078">
    <property type="entry name" value="His_Pase_superF_clade-1"/>
</dbReference>
<dbReference type="EMBL" id="JQBS01000035">
    <property type="protein sequence ID" value="KRN54549.1"/>
    <property type="molecule type" value="Genomic_DNA"/>
</dbReference>
<dbReference type="Proteomes" id="UP000051658">
    <property type="component" value="Unassembled WGS sequence"/>
</dbReference>
<accession>A0A0R2HVD3</accession>
<feature type="active site" description="Tele-phosphohistidine intermediate" evidence="2">
    <location>
        <position position="12"/>
    </location>
</feature>
<feature type="binding site" evidence="3">
    <location>
        <position position="62"/>
    </location>
    <ligand>
        <name>substrate</name>
    </ligand>
</feature>
<dbReference type="GO" id="GO:0004331">
    <property type="term" value="F:fructose-2,6-bisphosphate 2-phosphatase activity"/>
    <property type="evidence" value="ECO:0007669"/>
    <property type="project" value="TreeGrafter"/>
</dbReference>
<protein>
    <submittedName>
        <fullName evidence="4">Phosphoglycerate mutase family protein</fullName>
    </submittedName>
</protein>
<reference evidence="4 5" key="1">
    <citation type="journal article" date="2015" name="Genome Announc.">
        <title>Expanding the biotechnology potential of lactobacilli through comparative genomics of 213 strains and associated genera.</title>
        <authorList>
            <person name="Sun Z."/>
            <person name="Harris H.M."/>
            <person name="McCann A."/>
            <person name="Guo C."/>
            <person name="Argimon S."/>
            <person name="Zhang W."/>
            <person name="Yang X."/>
            <person name="Jeffery I.B."/>
            <person name="Cooney J.C."/>
            <person name="Kagawa T.F."/>
            <person name="Liu W."/>
            <person name="Song Y."/>
            <person name="Salvetti E."/>
            <person name="Wrobel A."/>
            <person name="Rasinkangas P."/>
            <person name="Parkhill J."/>
            <person name="Rea M.C."/>
            <person name="O'Sullivan O."/>
            <person name="Ritari J."/>
            <person name="Douillard F.P."/>
            <person name="Paul Ross R."/>
            <person name="Yang R."/>
            <person name="Briner A.E."/>
            <person name="Felis G.E."/>
            <person name="de Vos W.M."/>
            <person name="Barrangou R."/>
            <person name="Klaenhammer T.R."/>
            <person name="Caufield P.W."/>
            <person name="Cui Y."/>
            <person name="Zhang H."/>
            <person name="O'Toole P.W."/>
        </authorList>
    </citation>
    <scope>NUCLEOTIDE SEQUENCE [LARGE SCALE GENOMIC DNA]</scope>
    <source>
        <strain evidence="4 5">DSM 20623</strain>
    </source>
</reference>
<keyword evidence="1" id="KW-0378">Hydrolase</keyword>
<evidence type="ECO:0000313" key="5">
    <source>
        <dbReference type="Proteomes" id="UP000051658"/>
    </source>
</evidence>
<evidence type="ECO:0000256" key="3">
    <source>
        <dbReference type="PIRSR" id="PIRSR613078-2"/>
    </source>
</evidence>